<evidence type="ECO:0000256" key="9">
    <source>
        <dbReference type="ARBA" id="ARBA00023237"/>
    </source>
</evidence>
<dbReference type="OrthoDB" id="9764669at2"/>
<keyword evidence="4 10" id="KW-0812">Transmembrane</keyword>
<dbReference type="EMBL" id="CP035704">
    <property type="protein sequence ID" value="QBB69385.1"/>
    <property type="molecule type" value="Genomic_DNA"/>
</dbReference>
<dbReference type="GO" id="GO:0015889">
    <property type="term" value="P:cobalamin transport"/>
    <property type="evidence" value="ECO:0007669"/>
    <property type="project" value="TreeGrafter"/>
</dbReference>
<feature type="domain" description="TonB-dependent receptor-like beta-barrel" evidence="13">
    <location>
        <begin position="203"/>
        <end position="585"/>
    </location>
</feature>
<dbReference type="InterPro" id="IPR012910">
    <property type="entry name" value="Plug_dom"/>
</dbReference>
<evidence type="ECO:0000256" key="1">
    <source>
        <dbReference type="ARBA" id="ARBA00004571"/>
    </source>
</evidence>
<organism evidence="15 16">
    <name type="scientific">Pseudolysobacter antarcticus</name>
    <dbReference type="NCBI Taxonomy" id="2511995"/>
    <lineage>
        <taxon>Bacteria</taxon>
        <taxon>Pseudomonadati</taxon>
        <taxon>Pseudomonadota</taxon>
        <taxon>Gammaproteobacteria</taxon>
        <taxon>Lysobacterales</taxon>
        <taxon>Rhodanobacteraceae</taxon>
        <taxon>Pseudolysobacter</taxon>
    </lineage>
</organism>
<keyword evidence="16" id="KW-1185">Reference proteome</keyword>
<dbReference type="PROSITE" id="PS52016">
    <property type="entry name" value="TONB_DEPENDENT_REC_3"/>
    <property type="match status" value="1"/>
</dbReference>
<dbReference type="CDD" id="cd01347">
    <property type="entry name" value="ligand_gated_channel"/>
    <property type="match status" value="1"/>
</dbReference>
<feature type="chain" id="PRO_5019547063" evidence="12">
    <location>
        <begin position="23"/>
        <end position="612"/>
    </location>
</feature>
<evidence type="ECO:0000256" key="11">
    <source>
        <dbReference type="RuleBase" id="RU003357"/>
    </source>
</evidence>
<dbReference type="Pfam" id="PF00593">
    <property type="entry name" value="TonB_dep_Rec_b-barrel"/>
    <property type="match status" value="1"/>
</dbReference>
<keyword evidence="8 10" id="KW-0472">Membrane</keyword>
<keyword evidence="9 10" id="KW-0998">Cell outer membrane</keyword>
<dbReference type="InterPro" id="IPR000531">
    <property type="entry name" value="Beta-barrel_TonB"/>
</dbReference>
<dbReference type="InterPro" id="IPR037066">
    <property type="entry name" value="Plug_dom_sf"/>
</dbReference>
<evidence type="ECO:0000256" key="5">
    <source>
        <dbReference type="ARBA" id="ARBA00022729"/>
    </source>
</evidence>
<dbReference type="Proteomes" id="UP000291562">
    <property type="component" value="Chromosome"/>
</dbReference>
<accession>A0A411HFW7</accession>
<keyword evidence="15" id="KW-0675">Receptor</keyword>
<evidence type="ECO:0000259" key="14">
    <source>
        <dbReference type="Pfam" id="PF07715"/>
    </source>
</evidence>
<protein>
    <submittedName>
        <fullName evidence="15">TonB-dependent receptor</fullName>
    </submittedName>
</protein>
<evidence type="ECO:0000256" key="7">
    <source>
        <dbReference type="ARBA" id="ARBA00023077"/>
    </source>
</evidence>
<sequence length="612" mass="66040">MYRSSPLFLAIVLGLSSASALADTPIQSGPNQPEVEVTASRVSQTVDQSLASVSVITRAEIERSGAQDFTELLRLTPGVDFARTGGPGSATSVFLRGTNSNHVLVLIDGVRVASVGTGGYDFAQLPLDAVERVEIVRGPRASYWGSDAIGGVIQIFTRKLDAAHLAAGIGSYGTSEGSAGYGNWNGAEGFSVQVGARHVRGFSAQNALGYSYNPDDDGLQNHNIAARGAIALGSQTLSGSLLSSESSVDFDNNPGVDEGHSKMRNQSVGINLEGPLAEGWQQRLSFGAERDRLDTPAYFSLFSTRRESLTWQNDFTLSSTQHLVAGLDFVHEHGVSTDTYANVPQYQGTHDNSAVFGGWRAVYGVIDTEISGRYDHNNEFGNAFTGSVAAGWQLSDAARLVGSFGQGFRGPNLNEQFSPGYGGYYAGNPDLRPERSHSAELGLEYRLDTANKLSARIFSTRVNGLIDFSGGSMYQAININRAAIDGLELEHAWHADVWSMTNTATWQDPRNEDNDAQLLRRPKFKLTSLTERSFGERTSAGIELAWSGKSQDVGNTTLGSYALVNLRASYALTPSWKLTARVENLLDRDYALAYGFNTPGRSGFLDIVWQPR</sequence>
<evidence type="ECO:0000259" key="13">
    <source>
        <dbReference type="Pfam" id="PF00593"/>
    </source>
</evidence>
<evidence type="ECO:0000313" key="16">
    <source>
        <dbReference type="Proteomes" id="UP000291562"/>
    </source>
</evidence>
<evidence type="ECO:0000256" key="3">
    <source>
        <dbReference type="ARBA" id="ARBA00022452"/>
    </source>
</evidence>
<dbReference type="InterPro" id="IPR036942">
    <property type="entry name" value="Beta-barrel_TonB_sf"/>
</dbReference>
<keyword evidence="2 10" id="KW-0813">Transport</keyword>
<dbReference type="Pfam" id="PF07715">
    <property type="entry name" value="Plug"/>
    <property type="match status" value="1"/>
</dbReference>
<comment type="similarity">
    <text evidence="10 11">Belongs to the TonB-dependent receptor family.</text>
</comment>
<feature type="signal peptide" evidence="12">
    <location>
        <begin position="1"/>
        <end position="22"/>
    </location>
</feature>
<dbReference type="PANTHER" id="PTHR30069:SF53">
    <property type="entry name" value="COLICIN I RECEPTOR-RELATED"/>
    <property type="match status" value="1"/>
</dbReference>
<dbReference type="PANTHER" id="PTHR30069">
    <property type="entry name" value="TONB-DEPENDENT OUTER MEMBRANE RECEPTOR"/>
    <property type="match status" value="1"/>
</dbReference>
<dbReference type="Gene3D" id="2.40.170.20">
    <property type="entry name" value="TonB-dependent receptor, beta-barrel domain"/>
    <property type="match status" value="1"/>
</dbReference>
<name>A0A411HFW7_9GAMM</name>
<evidence type="ECO:0000313" key="15">
    <source>
        <dbReference type="EMBL" id="QBB69385.1"/>
    </source>
</evidence>
<keyword evidence="7 11" id="KW-0798">TonB box</keyword>
<dbReference type="AlphaFoldDB" id="A0A411HFW7"/>
<evidence type="ECO:0000256" key="12">
    <source>
        <dbReference type="SAM" id="SignalP"/>
    </source>
</evidence>
<evidence type="ECO:0000256" key="10">
    <source>
        <dbReference type="PROSITE-ProRule" id="PRU01360"/>
    </source>
</evidence>
<proteinExistence type="inferred from homology"/>
<dbReference type="KEGG" id="xbc:ELE36_02780"/>
<dbReference type="InterPro" id="IPR039426">
    <property type="entry name" value="TonB-dep_rcpt-like"/>
</dbReference>
<gene>
    <name evidence="15" type="ORF">ELE36_02780</name>
</gene>
<comment type="subcellular location">
    <subcellularLocation>
        <location evidence="1 10">Cell outer membrane</location>
        <topology evidence="1 10">Multi-pass membrane protein</topology>
    </subcellularLocation>
</comment>
<evidence type="ECO:0000256" key="6">
    <source>
        <dbReference type="ARBA" id="ARBA00023065"/>
    </source>
</evidence>
<dbReference type="GO" id="GO:0006811">
    <property type="term" value="P:monoatomic ion transport"/>
    <property type="evidence" value="ECO:0007669"/>
    <property type="project" value="UniProtKB-KW"/>
</dbReference>
<dbReference type="SUPFAM" id="SSF56935">
    <property type="entry name" value="Porins"/>
    <property type="match status" value="1"/>
</dbReference>
<dbReference type="GO" id="GO:0009279">
    <property type="term" value="C:cell outer membrane"/>
    <property type="evidence" value="ECO:0007669"/>
    <property type="project" value="UniProtKB-SubCell"/>
</dbReference>
<dbReference type="RefSeq" id="WP_129831641.1">
    <property type="nucleotide sequence ID" value="NZ_CP035704.1"/>
</dbReference>
<reference evidence="15 16" key="1">
    <citation type="submission" date="2019-01" db="EMBL/GenBank/DDBJ databases">
        <title>Pseudolysobacter antarctica gen. nov., sp. nov., isolated from Fildes Peninsula, Antarctica.</title>
        <authorList>
            <person name="Wei Z."/>
            <person name="Peng F."/>
        </authorList>
    </citation>
    <scope>NUCLEOTIDE SEQUENCE [LARGE SCALE GENOMIC DNA]</scope>
    <source>
        <strain evidence="15 16">AQ6-296</strain>
    </source>
</reference>
<evidence type="ECO:0000256" key="4">
    <source>
        <dbReference type="ARBA" id="ARBA00022692"/>
    </source>
</evidence>
<keyword evidence="6" id="KW-0406">Ion transport</keyword>
<keyword evidence="5 12" id="KW-0732">Signal</keyword>
<feature type="domain" description="TonB-dependent receptor plug" evidence="14">
    <location>
        <begin position="48"/>
        <end position="152"/>
    </location>
</feature>
<evidence type="ECO:0000256" key="8">
    <source>
        <dbReference type="ARBA" id="ARBA00023136"/>
    </source>
</evidence>
<dbReference type="Gene3D" id="2.170.130.10">
    <property type="entry name" value="TonB-dependent receptor, plug domain"/>
    <property type="match status" value="1"/>
</dbReference>
<keyword evidence="3 10" id="KW-1134">Transmembrane beta strand</keyword>
<evidence type="ECO:0000256" key="2">
    <source>
        <dbReference type="ARBA" id="ARBA00022448"/>
    </source>
</evidence>